<keyword evidence="4" id="KW-0007">Acetylation</keyword>
<evidence type="ECO:0000256" key="6">
    <source>
        <dbReference type="ARBA" id="ARBA00055254"/>
    </source>
</evidence>
<protein>
    <recommendedName>
        <fullName evidence="7">Cysteine-rich protein 1</fullName>
    </recommendedName>
</protein>
<evidence type="ECO:0000256" key="3">
    <source>
        <dbReference type="ARBA" id="ARBA00022833"/>
    </source>
</evidence>
<keyword evidence="11" id="KW-1185">Reference proteome</keyword>
<dbReference type="GO" id="GO:0046872">
    <property type="term" value="F:metal ion binding"/>
    <property type="evidence" value="ECO:0007669"/>
    <property type="project" value="UniProtKB-KW"/>
</dbReference>
<dbReference type="AlphaFoldDB" id="A0A8J2E117"/>
<accession>A0A8J2E117</accession>
<evidence type="ECO:0000256" key="2">
    <source>
        <dbReference type="ARBA" id="ARBA00022723"/>
    </source>
</evidence>
<name>A0A8J2E117_COTCN</name>
<keyword evidence="5 8" id="KW-0440">LIM domain</keyword>
<dbReference type="Pfam" id="PF00412">
    <property type="entry name" value="LIM"/>
    <property type="match status" value="1"/>
</dbReference>
<keyword evidence="2 8" id="KW-0479">Metal-binding</keyword>
<gene>
    <name evidence="10" type="ORF">HICCMSTLAB_LOCUS532</name>
</gene>
<organism evidence="10 11">
    <name type="scientific">Cotesia congregata</name>
    <name type="common">Parasitoid wasp</name>
    <name type="synonym">Apanteles congregatus</name>
    <dbReference type="NCBI Taxonomy" id="51543"/>
    <lineage>
        <taxon>Eukaryota</taxon>
        <taxon>Metazoa</taxon>
        <taxon>Ecdysozoa</taxon>
        <taxon>Arthropoda</taxon>
        <taxon>Hexapoda</taxon>
        <taxon>Insecta</taxon>
        <taxon>Pterygota</taxon>
        <taxon>Neoptera</taxon>
        <taxon>Endopterygota</taxon>
        <taxon>Hymenoptera</taxon>
        <taxon>Apocrita</taxon>
        <taxon>Ichneumonoidea</taxon>
        <taxon>Braconidae</taxon>
        <taxon>Microgastrinae</taxon>
        <taxon>Cotesia</taxon>
    </lineage>
</organism>
<keyword evidence="1" id="KW-0488">Methylation</keyword>
<reference evidence="10" key="1">
    <citation type="submission" date="2021-04" db="EMBL/GenBank/DDBJ databases">
        <authorList>
            <person name="Chebbi M.A.C M."/>
        </authorList>
    </citation>
    <scope>NUCLEOTIDE SEQUENCE</scope>
</reference>
<evidence type="ECO:0000256" key="7">
    <source>
        <dbReference type="ARBA" id="ARBA00072537"/>
    </source>
</evidence>
<feature type="domain" description="LIM zinc-binding" evidence="9">
    <location>
        <begin position="20"/>
        <end position="85"/>
    </location>
</feature>
<dbReference type="Gene3D" id="2.10.110.10">
    <property type="entry name" value="Cysteine Rich Protein"/>
    <property type="match status" value="1"/>
</dbReference>
<evidence type="ECO:0000259" key="9">
    <source>
        <dbReference type="PROSITE" id="PS50023"/>
    </source>
</evidence>
<dbReference type="SUPFAM" id="SSF57716">
    <property type="entry name" value="Glucocorticoid receptor-like (DNA-binding domain)"/>
    <property type="match status" value="1"/>
</dbReference>
<keyword evidence="3 8" id="KW-0862">Zinc</keyword>
<evidence type="ECO:0000256" key="8">
    <source>
        <dbReference type="PROSITE-ProRule" id="PRU00125"/>
    </source>
</evidence>
<dbReference type="FunFam" id="2.10.110.10:FF:000054">
    <property type="entry name" value="Cysteine-rich protein 1"/>
    <property type="match status" value="1"/>
</dbReference>
<dbReference type="InterPro" id="IPR001781">
    <property type="entry name" value="Znf_LIM"/>
</dbReference>
<dbReference type="OrthoDB" id="25654at2759"/>
<evidence type="ECO:0000256" key="1">
    <source>
        <dbReference type="ARBA" id="ARBA00022481"/>
    </source>
</evidence>
<dbReference type="SMART" id="SM00132">
    <property type="entry name" value="LIM"/>
    <property type="match status" value="1"/>
</dbReference>
<dbReference type="PANTHER" id="PTHR46074">
    <property type="entry name" value="CYSTEINE-RICH PROTEIN CRIP FAMILY MEMBER"/>
    <property type="match status" value="1"/>
</dbReference>
<dbReference type="EMBL" id="CAJNRD030001114">
    <property type="protein sequence ID" value="CAG5073630.1"/>
    <property type="molecule type" value="Genomic_DNA"/>
</dbReference>
<sequence>MGITIQINNYEIANGSTFTFIWQHCYRRILMTPSKAERKTSMGKDWHGPCLRCEHCNKTLVVGQHNEHGGKPYCQKPCYQFLFGPEGCGNGRNNSYDSYGAKK</sequence>
<comment type="caution">
    <text evidence="10">The sequence shown here is derived from an EMBL/GenBank/DDBJ whole genome shotgun (WGS) entry which is preliminary data.</text>
</comment>
<dbReference type="PROSITE" id="PS50023">
    <property type="entry name" value="LIM_DOMAIN_2"/>
    <property type="match status" value="1"/>
</dbReference>
<evidence type="ECO:0000256" key="5">
    <source>
        <dbReference type="ARBA" id="ARBA00023038"/>
    </source>
</evidence>
<comment type="function">
    <text evidence="6">Seems to have a role in zinc absorption and may function as an intracellular zinc transport protein.</text>
</comment>
<dbReference type="Proteomes" id="UP000786811">
    <property type="component" value="Unassembled WGS sequence"/>
</dbReference>
<evidence type="ECO:0000313" key="11">
    <source>
        <dbReference type="Proteomes" id="UP000786811"/>
    </source>
</evidence>
<evidence type="ECO:0000256" key="4">
    <source>
        <dbReference type="ARBA" id="ARBA00022990"/>
    </source>
</evidence>
<proteinExistence type="predicted"/>
<evidence type="ECO:0000313" key="10">
    <source>
        <dbReference type="EMBL" id="CAG5073630.1"/>
    </source>
</evidence>
<dbReference type="PANTHER" id="PTHR46074:SF5">
    <property type="entry name" value="LIM DOMAIN-CONTAINING PROTEIN C"/>
    <property type="match status" value="1"/>
</dbReference>